<evidence type="ECO:0000259" key="17">
    <source>
        <dbReference type="PROSITE" id="PS51975"/>
    </source>
</evidence>
<dbReference type="InterPro" id="IPR022898">
    <property type="entry name" value="RNase_HII"/>
</dbReference>
<dbReference type="InterPro" id="IPR012337">
    <property type="entry name" value="RNaseH-like_sf"/>
</dbReference>
<evidence type="ECO:0000256" key="5">
    <source>
        <dbReference type="ARBA" id="ARBA00007383"/>
    </source>
</evidence>
<keyword evidence="11 14" id="KW-0255">Endonuclease</keyword>
<evidence type="ECO:0000256" key="8">
    <source>
        <dbReference type="ARBA" id="ARBA00022490"/>
    </source>
</evidence>
<comment type="cofactor">
    <cofactor evidence="14 15">
        <name>Mn(2+)</name>
        <dbReference type="ChEBI" id="CHEBI:29035"/>
    </cofactor>
    <cofactor evidence="14 15">
        <name>Mg(2+)</name>
        <dbReference type="ChEBI" id="CHEBI:18420"/>
    </cofactor>
    <text evidence="14 15">Manganese or magnesium. Binds 1 divalent metal ion per monomer in the absence of substrate. May bind a second metal ion after substrate binding.</text>
</comment>
<dbReference type="GO" id="GO:0003723">
    <property type="term" value="F:RNA binding"/>
    <property type="evidence" value="ECO:0007669"/>
    <property type="project" value="UniProtKB-UniRule"/>
</dbReference>
<evidence type="ECO:0000256" key="12">
    <source>
        <dbReference type="ARBA" id="ARBA00022801"/>
    </source>
</evidence>
<evidence type="ECO:0000256" key="7">
    <source>
        <dbReference type="ARBA" id="ARBA00019179"/>
    </source>
</evidence>
<dbReference type="SUPFAM" id="SSF53098">
    <property type="entry name" value="Ribonuclease H-like"/>
    <property type="match status" value="1"/>
</dbReference>
<keyword evidence="12 14" id="KW-0378">Hydrolase</keyword>
<dbReference type="RefSeq" id="WP_090112172.1">
    <property type="nucleotide sequence ID" value="NZ_FNAT01000003.1"/>
</dbReference>
<evidence type="ECO:0000256" key="2">
    <source>
        <dbReference type="ARBA" id="ARBA00001946"/>
    </source>
</evidence>
<gene>
    <name evidence="14" type="primary">rnhB</name>
    <name evidence="18" type="ORF">SAMN04488567_2360</name>
</gene>
<protein>
    <recommendedName>
        <fullName evidence="7 14">Ribonuclease HII</fullName>
        <shortName evidence="14">RNase HII</shortName>
        <ecNumber evidence="6 14">3.1.26.4</ecNumber>
    </recommendedName>
</protein>
<dbReference type="GO" id="GO:0032299">
    <property type="term" value="C:ribonuclease H2 complex"/>
    <property type="evidence" value="ECO:0007669"/>
    <property type="project" value="TreeGrafter"/>
</dbReference>
<dbReference type="PANTHER" id="PTHR10954">
    <property type="entry name" value="RIBONUCLEASE H2 SUBUNIT A"/>
    <property type="match status" value="1"/>
</dbReference>
<reference evidence="19" key="1">
    <citation type="submission" date="2016-10" db="EMBL/GenBank/DDBJ databases">
        <authorList>
            <person name="Varghese N."/>
            <person name="Submissions S."/>
        </authorList>
    </citation>
    <scope>NUCLEOTIDE SEQUENCE [LARGE SCALE GENOMIC DNA]</scope>
    <source>
        <strain evidence="19">DSM 21424</strain>
    </source>
</reference>
<organism evidence="18 19">
    <name type="scientific">Limimaricola pyoseonensis</name>
    <dbReference type="NCBI Taxonomy" id="521013"/>
    <lineage>
        <taxon>Bacteria</taxon>
        <taxon>Pseudomonadati</taxon>
        <taxon>Pseudomonadota</taxon>
        <taxon>Alphaproteobacteria</taxon>
        <taxon>Rhodobacterales</taxon>
        <taxon>Paracoccaceae</taxon>
        <taxon>Limimaricola</taxon>
    </lineage>
</organism>
<dbReference type="GO" id="GO:0030145">
    <property type="term" value="F:manganese ion binding"/>
    <property type="evidence" value="ECO:0007669"/>
    <property type="project" value="UniProtKB-UniRule"/>
</dbReference>
<dbReference type="OrthoDB" id="9803420at2"/>
<evidence type="ECO:0000256" key="16">
    <source>
        <dbReference type="RuleBase" id="RU003515"/>
    </source>
</evidence>
<comment type="catalytic activity">
    <reaction evidence="1 14 15 16">
        <text>Endonucleolytic cleavage to 5'-phosphomonoester.</text>
        <dbReference type="EC" id="3.1.26.4"/>
    </reaction>
</comment>
<dbReference type="GO" id="GO:0004523">
    <property type="term" value="F:RNA-DNA hybrid ribonuclease activity"/>
    <property type="evidence" value="ECO:0007669"/>
    <property type="project" value="UniProtKB-UniRule"/>
</dbReference>
<proteinExistence type="inferred from homology"/>
<keyword evidence="9 14" id="KW-0540">Nuclease</keyword>
<comment type="cofactor">
    <cofactor evidence="2">
        <name>Mg(2+)</name>
        <dbReference type="ChEBI" id="CHEBI:18420"/>
    </cofactor>
</comment>
<dbReference type="CDD" id="cd07182">
    <property type="entry name" value="RNase_HII_bacteria_HII_like"/>
    <property type="match status" value="1"/>
</dbReference>
<comment type="similarity">
    <text evidence="5 14 16">Belongs to the RNase HII family.</text>
</comment>
<keyword evidence="13 14" id="KW-0464">Manganese</keyword>
<feature type="binding site" evidence="14 15">
    <location>
        <position position="24"/>
    </location>
    <ligand>
        <name>a divalent metal cation</name>
        <dbReference type="ChEBI" id="CHEBI:60240"/>
    </ligand>
</feature>
<comment type="function">
    <text evidence="3 14 16">Endonuclease that specifically degrades the RNA of RNA-DNA hybrids.</text>
</comment>
<evidence type="ECO:0000256" key="13">
    <source>
        <dbReference type="ARBA" id="ARBA00023211"/>
    </source>
</evidence>
<feature type="binding site" evidence="14 15">
    <location>
        <position position="114"/>
    </location>
    <ligand>
        <name>a divalent metal cation</name>
        <dbReference type="ChEBI" id="CHEBI:60240"/>
    </ligand>
</feature>
<evidence type="ECO:0000256" key="6">
    <source>
        <dbReference type="ARBA" id="ARBA00012180"/>
    </source>
</evidence>
<dbReference type="Proteomes" id="UP000198922">
    <property type="component" value="Unassembled WGS sequence"/>
</dbReference>
<sequence>MPPDFTYETAALSRGLRRVCGVDEVGRGPLAGPVTAAAVVLDPDRIPEGLDDSKKLSPRRRAALAREIMAVADVCIAHASVEEIETHNILRAAHLAMTRAVAGLEAPPCHVLIDGNMAPRGFPHPCETLVGGDGRSLSIAAASIVAKVARDAVMAELARAHPGYGWERNSGYGTAQHRAALLDLGVTPYHRRGFRPIHNILYQAANASD</sequence>
<dbReference type="InterPro" id="IPR024567">
    <property type="entry name" value="RNase_HII/HIII_dom"/>
</dbReference>
<comment type="subcellular location">
    <subcellularLocation>
        <location evidence="4 14">Cytoplasm</location>
    </subcellularLocation>
</comment>
<dbReference type="PANTHER" id="PTHR10954:SF18">
    <property type="entry name" value="RIBONUCLEASE HII"/>
    <property type="match status" value="1"/>
</dbReference>
<evidence type="ECO:0000256" key="14">
    <source>
        <dbReference type="HAMAP-Rule" id="MF_00052"/>
    </source>
</evidence>
<dbReference type="NCBIfam" id="NF000595">
    <property type="entry name" value="PRK00015.1-3"/>
    <property type="match status" value="1"/>
</dbReference>
<evidence type="ECO:0000256" key="11">
    <source>
        <dbReference type="ARBA" id="ARBA00022759"/>
    </source>
</evidence>
<evidence type="ECO:0000256" key="3">
    <source>
        <dbReference type="ARBA" id="ARBA00004065"/>
    </source>
</evidence>
<evidence type="ECO:0000313" key="18">
    <source>
        <dbReference type="EMBL" id="SDE69015.1"/>
    </source>
</evidence>
<dbReference type="PROSITE" id="PS51975">
    <property type="entry name" value="RNASE_H_2"/>
    <property type="match status" value="1"/>
</dbReference>
<accession>A0A1G7F0D3</accession>
<evidence type="ECO:0000256" key="10">
    <source>
        <dbReference type="ARBA" id="ARBA00022723"/>
    </source>
</evidence>
<dbReference type="STRING" id="521013.SAMN04488567_2360"/>
<dbReference type="GO" id="GO:0005737">
    <property type="term" value="C:cytoplasm"/>
    <property type="evidence" value="ECO:0007669"/>
    <property type="project" value="UniProtKB-SubCell"/>
</dbReference>
<feature type="domain" description="RNase H type-2" evidence="17">
    <location>
        <begin position="17"/>
        <end position="206"/>
    </location>
</feature>
<dbReference type="AlphaFoldDB" id="A0A1G7F0D3"/>
<evidence type="ECO:0000256" key="9">
    <source>
        <dbReference type="ARBA" id="ARBA00022722"/>
    </source>
</evidence>
<dbReference type="InterPro" id="IPR036397">
    <property type="entry name" value="RNaseH_sf"/>
</dbReference>
<dbReference type="InterPro" id="IPR001352">
    <property type="entry name" value="RNase_HII/HIII"/>
</dbReference>
<evidence type="ECO:0000256" key="4">
    <source>
        <dbReference type="ARBA" id="ARBA00004496"/>
    </source>
</evidence>
<keyword evidence="10 14" id="KW-0479">Metal-binding</keyword>
<keyword evidence="8 14" id="KW-0963">Cytoplasm</keyword>
<evidence type="ECO:0000256" key="15">
    <source>
        <dbReference type="PROSITE-ProRule" id="PRU01319"/>
    </source>
</evidence>
<keyword evidence="19" id="KW-1185">Reference proteome</keyword>
<evidence type="ECO:0000313" key="19">
    <source>
        <dbReference type="Proteomes" id="UP000198922"/>
    </source>
</evidence>
<dbReference type="Pfam" id="PF01351">
    <property type="entry name" value="RNase_HII"/>
    <property type="match status" value="1"/>
</dbReference>
<dbReference type="HAMAP" id="MF_00052_B">
    <property type="entry name" value="RNase_HII_B"/>
    <property type="match status" value="1"/>
</dbReference>
<dbReference type="GO" id="GO:0043137">
    <property type="term" value="P:DNA replication, removal of RNA primer"/>
    <property type="evidence" value="ECO:0007669"/>
    <property type="project" value="TreeGrafter"/>
</dbReference>
<dbReference type="EC" id="3.1.26.4" evidence="6 14"/>
<feature type="binding site" evidence="14 15">
    <location>
        <position position="23"/>
    </location>
    <ligand>
        <name>a divalent metal cation</name>
        <dbReference type="ChEBI" id="CHEBI:60240"/>
    </ligand>
</feature>
<evidence type="ECO:0000256" key="1">
    <source>
        <dbReference type="ARBA" id="ARBA00000077"/>
    </source>
</evidence>
<dbReference type="GO" id="GO:0006298">
    <property type="term" value="P:mismatch repair"/>
    <property type="evidence" value="ECO:0007669"/>
    <property type="project" value="TreeGrafter"/>
</dbReference>
<name>A0A1G7F0D3_9RHOB</name>
<dbReference type="EMBL" id="FNAT01000003">
    <property type="protein sequence ID" value="SDE69015.1"/>
    <property type="molecule type" value="Genomic_DNA"/>
</dbReference>
<dbReference type="Gene3D" id="3.30.420.10">
    <property type="entry name" value="Ribonuclease H-like superfamily/Ribonuclease H"/>
    <property type="match status" value="1"/>
</dbReference>